<accession>A0ABT9VH01</accession>
<evidence type="ECO:0000256" key="1">
    <source>
        <dbReference type="SAM" id="SignalP"/>
    </source>
</evidence>
<dbReference type="EMBL" id="JAUSTQ010000010">
    <property type="protein sequence ID" value="MDQ0160239.1"/>
    <property type="molecule type" value="Genomic_DNA"/>
</dbReference>
<evidence type="ECO:0000313" key="3">
    <source>
        <dbReference type="Proteomes" id="UP001224359"/>
    </source>
</evidence>
<feature type="signal peptide" evidence="1">
    <location>
        <begin position="1"/>
        <end position="21"/>
    </location>
</feature>
<evidence type="ECO:0000313" key="2">
    <source>
        <dbReference type="EMBL" id="MDQ0160239.1"/>
    </source>
</evidence>
<dbReference type="PROSITE" id="PS51257">
    <property type="entry name" value="PROKAR_LIPOPROTEIN"/>
    <property type="match status" value="1"/>
</dbReference>
<comment type="caution">
    <text evidence="2">The sequence shown here is derived from an EMBL/GenBank/DDBJ whole genome shotgun (WGS) entry which is preliminary data.</text>
</comment>
<reference evidence="2 3" key="1">
    <citation type="submission" date="2023-07" db="EMBL/GenBank/DDBJ databases">
        <title>Genomic Encyclopedia of Type Strains, Phase IV (KMG-IV): sequencing the most valuable type-strain genomes for metagenomic binning, comparative biology and taxonomic classification.</title>
        <authorList>
            <person name="Goeker M."/>
        </authorList>
    </citation>
    <scope>NUCLEOTIDE SEQUENCE [LARGE SCALE GENOMIC DNA]</scope>
    <source>
        <strain evidence="2 3">DSM 16460</strain>
    </source>
</reference>
<gene>
    <name evidence="2" type="ORF">J2S77_002242</name>
</gene>
<proteinExistence type="predicted"/>
<dbReference type="Proteomes" id="UP001224359">
    <property type="component" value="Unassembled WGS sequence"/>
</dbReference>
<dbReference type="RefSeq" id="WP_306977347.1">
    <property type="nucleotide sequence ID" value="NZ_JAUSTQ010000010.1"/>
</dbReference>
<keyword evidence="1" id="KW-0732">Signal</keyword>
<protein>
    <submittedName>
        <fullName evidence="2">Uncharacterized protein</fullName>
    </submittedName>
</protein>
<keyword evidence="3" id="KW-1185">Reference proteome</keyword>
<organism evidence="2 3">
    <name type="scientific">Alkalibacillus salilacus</name>
    <dbReference type="NCBI Taxonomy" id="284582"/>
    <lineage>
        <taxon>Bacteria</taxon>
        <taxon>Bacillati</taxon>
        <taxon>Bacillota</taxon>
        <taxon>Bacilli</taxon>
        <taxon>Bacillales</taxon>
        <taxon>Bacillaceae</taxon>
        <taxon>Alkalibacillus</taxon>
    </lineage>
</organism>
<name>A0ABT9VH01_9BACI</name>
<feature type="chain" id="PRO_5046194997" evidence="1">
    <location>
        <begin position="22"/>
        <end position="149"/>
    </location>
</feature>
<sequence length="149" mass="16868">MKRLIIIIFISLLLVACQQNSESSEQVDEMAEALKSFEAGNPDKPSEYLGTWSTYAGEGTSYKQIQLFEEEGQYQIQYDVIDHDGRILNSMLGPLEGLEDGVGAFDYDSDRYGNNGVLEVHLEQEGIQFNNRIDGTNVEEVFFEQKISR</sequence>